<name>A0AAW7X6J3_9GAMM</name>
<keyword evidence="4 9" id="KW-0862">Zinc</keyword>
<gene>
    <name evidence="11" type="ORF">Q4521_06560</name>
</gene>
<feature type="region of interest" description="Disordered" evidence="10">
    <location>
        <begin position="1"/>
        <end position="24"/>
    </location>
</feature>
<sequence length="215" mass="24043">MPAAKQPSVKKRPAKPATKTADPAQACPWCGSDPLYVHYHDTEWGVPEYDNQALLAKLILDGAQAGLSWITILKKRDGYYRAFDQFNPEKMARYTDAKLEKLMLDDGIVRNRLKIKSARQNAQAYLRIMKNGGPNGEKDFSEFLWSFVGGQPIQNNYHSMSDVPAYSLEAEAMSKALKKAGFNFVGPTIVYAFMQAVGMVNDHLVSCPRHAVLSR</sequence>
<feature type="binding site" evidence="9">
    <location>
        <position position="207"/>
    </location>
    <ligand>
        <name>Zn(2+)</name>
        <dbReference type="ChEBI" id="CHEBI:29105"/>
    </ligand>
</feature>
<organism evidence="11 12">
    <name type="scientific">Saccharophagus degradans</name>
    <dbReference type="NCBI Taxonomy" id="86304"/>
    <lineage>
        <taxon>Bacteria</taxon>
        <taxon>Pseudomonadati</taxon>
        <taxon>Pseudomonadota</taxon>
        <taxon>Gammaproteobacteria</taxon>
        <taxon>Cellvibrionales</taxon>
        <taxon>Cellvibrionaceae</taxon>
        <taxon>Saccharophagus</taxon>
    </lineage>
</organism>
<evidence type="ECO:0000313" key="12">
    <source>
        <dbReference type="Proteomes" id="UP001169760"/>
    </source>
</evidence>
<dbReference type="EC" id="3.2.2.20" evidence="8"/>
<feature type="binding site" evidence="9">
    <location>
        <position position="27"/>
    </location>
    <ligand>
        <name>Zn(2+)</name>
        <dbReference type="ChEBI" id="CHEBI:29105"/>
    </ligand>
</feature>
<dbReference type="AlphaFoldDB" id="A0AAW7X6J3"/>
<protein>
    <recommendedName>
        <fullName evidence="8">DNA-3-methyladenine glycosylase I</fullName>
        <ecNumber evidence="8">3.2.2.20</ecNumber>
    </recommendedName>
</protein>
<dbReference type="InterPro" id="IPR005019">
    <property type="entry name" value="Adenine_glyco"/>
</dbReference>
<evidence type="ECO:0000313" key="11">
    <source>
        <dbReference type="EMBL" id="MDO6422128.1"/>
    </source>
</evidence>
<dbReference type="Pfam" id="PF03352">
    <property type="entry name" value="Adenine_glyco"/>
    <property type="match status" value="1"/>
</dbReference>
<dbReference type="GO" id="GO:0006284">
    <property type="term" value="P:base-excision repair"/>
    <property type="evidence" value="ECO:0007669"/>
    <property type="project" value="InterPro"/>
</dbReference>
<evidence type="ECO:0000256" key="3">
    <source>
        <dbReference type="ARBA" id="ARBA00022801"/>
    </source>
</evidence>
<evidence type="ECO:0000256" key="6">
    <source>
        <dbReference type="ARBA" id="ARBA00052558"/>
    </source>
</evidence>
<evidence type="ECO:0000256" key="9">
    <source>
        <dbReference type="PIRSR" id="PIRSR604597-1"/>
    </source>
</evidence>
<dbReference type="InterPro" id="IPR011257">
    <property type="entry name" value="DNA_glycosylase"/>
</dbReference>
<evidence type="ECO:0000256" key="2">
    <source>
        <dbReference type="ARBA" id="ARBA00022763"/>
    </source>
</evidence>
<keyword evidence="3 11" id="KW-0378">Hydrolase</keyword>
<dbReference type="EMBL" id="JAUOPB010000004">
    <property type="protein sequence ID" value="MDO6422128.1"/>
    <property type="molecule type" value="Genomic_DNA"/>
</dbReference>
<dbReference type="FunFam" id="1.10.340.30:FF:000009">
    <property type="entry name" value="DNA-3-methyladenine glycosylase I"/>
    <property type="match status" value="1"/>
</dbReference>
<dbReference type="SUPFAM" id="SSF48150">
    <property type="entry name" value="DNA-glycosylase"/>
    <property type="match status" value="1"/>
</dbReference>
<dbReference type="RefSeq" id="WP_303491963.1">
    <property type="nucleotide sequence ID" value="NZ_JAUOPB010000004.1"/>
</dbReference>
<evidence type="ECO:0000256" key="10">
    <source>
        <dbReference type="SAM" id="MobiDB-lite"/>
    </source>
</evidence>
<dbReference type="InterPro" id="IPR004597">
    <property type="entry name" value="Tag"/>
</dbReference>
<evidence type="ECO:0000256" key="5">
    <source>
        <dbReference type="ARBA" id="ARBA00023204"/>
    </source>
</evidence>
<keyword evidence="1 9" id="KW-0479">Metal-binding</keyword>
<keyword evidence="11" id="KW-0326">Glycosidase</keyword>
<keyword evidence="2" id="KW-0227">DNA damage</keyword>
<evidence type="ECO:0000256" key="8">
    <source>
        <dbReference type="ARBA" id="ARBA00066766"/>
    </source>
</evidence>
<comment type="caution">
    <text evidence="11">The sequence shown here is derived from an EMBL/GenBank/DDBJ whole genome shotgun (WGS) entry which is preliminary data.</text>
</comment>
<accession>A0AAW7X6J3</accession>
<dbReference type="PANTHER" id="PTHR30037">
    <property type="entry name" value="DNA-3-METHYLADENINE GLYCOSYLASE 1"/>
    <property type="match status" value="1"/>
</dbReference>
<dbReference type="NCBIfam" id="TIGR00624">
    <property type="entry name" value="tag"/>
    <property type="match status" value="1"/>
</dbReference>
<feature type="binding site" evidence="9">
    <location>
        <position position="203"/>
    </location>
    <ligand>
        <name>Zn(2+)</name>
        <dbReference type="ChEBI" id="CHEBI:29105"/>
    </ligand>
</feature>
<dbReference type="GO" id="GO:0046872">
    <property type="term" value="F:metal ion binding"/>
    <property type="evidence" value="ECO:0007669"/>
    <property type="project" value="UniProtKB-KW"/>
</dbReference>
<dbReference type="InterPro" id="IPR052891">
    <property type="entry name" value="DNA-3mA_glycosylase"/>
</dbReference>
<comment type="function">
    <text evidence="7">Hydrolysis of the deoxyribose N-glycosidic bond to excise 3-methyladenine from the damaged DNA polymer formed by alkylation lesions.</text>
</comment>
<dbReference type="Proteomes" id="UP001169760">
    <property type="component" value="Unassembled WGS sequence"/>
</dbReference>
<feature type="compositionally biased region" description="Low complexity" evidence="10">
    <location>
        <begin position="15"/>
        <end position="24"/>
    </location>
</feature>
<evidence type="ECO:0000256" key="4">
    <source>
        <dbReference type="ARBA" id="ARBA00022833"/>
    </source>
</evidence>
<comment type="catalytic activity">
    <reaction evidence="6">
        <text>Hydrolysis of alkylated DNA, releasing 3-methyladenine.</text>
        <dbReference type="EC" id="3.2.2.20"/>
    </reaction>
</comment>
<evidence type="ECO:0000256" key="7">
    <source>
        <dbReference type="ARBA" id="ARBA00057608"/>
    </source>
</evidence>
<feature type="binding site" evidence="9">
    <location>
        <position position="40"/>
    </location>
    <ligand>
        <name>Zn(2+)</name>
        <dbReference type="ChEBI" id="CHEBI:29105"/>
    </ligand>
</feature>
<evidence type="ECO:0000256" key="1">
    <source>
        <dbReference type="ARBA" id="ARBA00022723"/>
    </source>
</evidence>
<dbReference type="Gene3D" id="1.10.340.30">
    <property type="entry name" value="Hypothetical protein, domain 2"/>
    <property type="match status" value="1"/>
</dbReference>
<dbReference type="GO" id="GO:0008725">
    <property type="term" value="F:DNA-3-methyladenine glycosylase activity"/>
    <property type="evidence" value="ECO:0007669"/>
    <property type="project" value="UniProtKB-EC"/>
</dbReference>
<dbReference type="PANTHER" id="PTHR30037:SF4">
    <property type="entry name" value="DNA-3-METHYLADENINE GLYCOSYLASE I"/>
    <property type="match status" value="1"/>
</dbReference>
<reference evidence="11" key="1">
    <citation type="submission" date="2023-07" db="EMBL/GenBank/DDBJ databases">
        <title>Genome content predicts the carbon catabolic preferences of heterotrophic bacteria.</title>
        <authorList>
            <person name="Gralka M."/>
        </authorList>
    </citation>
    <scope>NUCLEOTIDE SEQUENCE</scope>
    <source>
        <strain evidence="11">I3M17_2</strain>
    </source>
</reference>
<keyword evidence="5" id="KW-0234">DNA repair</keyword>
<proteinExistence type="predicted"/>